<evidence type="ECO:0000259" key="1">
    <source>
        <dbReference type="Pfam" id="PF01909"/>
    </source>
</evidence>
<dbReference type="AlphaFoldDB" id="A0A401ZUX6"/>
<feature type="domain" description="Polymerase nucleotidyl transferase" evidence="1">
    <location>
        <begin position="25"/>
        <end position="66"/>
    </location>
</feature>
<evidence type="ECO:0000313" key="3">
    <source>
        <dbReference type="Proteomes" id="UP000287352"/>
    </source>
</evidence>
<protein>
    <recommendedName>
        <fullName evidence="1">Polymerase nucleotidyl transferase domain-containing protein</fullName>
    </recommendedName>
</protein>
<dbReference type="EMBL" id="BIFR01000001">
    <property type="protein sequence ID" value="GCE10524.1"/>
    <property type="molecule type" value="Genomic_DNA"/>
</dbReference>
<organism evidence="2 3">
    <name type="scientific">Tengunoibacter tsumagoiensis</name>
    <dbReference type="NCBI Taxonomy" id="2014871"/>
    <lineage>
        <taxon>Bacteria</taxon>
        <taxon>Bacillati</taxon>
        <taxon>Chloroflexota</taxon>
        <taxon>Ktedonobacteria</taxon>
        <taxon>Ktedonobacterales</taxon>
        <taxon>Dictyobacteraceae</taxon>
        <taxon>Tengunoibacter</taxon>
    </lineage>
</organism>
<dbReference type="SUPFAM" id="SSF81301">
    <property type="entry name" value="Nucleotidyltransferase"/>
    <property type="match status" value="1"/>
</dbReference>
<sequence>MEAHHERTIQRLIELFQNDPRFPALIISGSIAHGNANPTSDVDVLLVASDEEYERRSAANDLIYFNTEICDYPGGYIDGKIVNLAFLQAAAAHGSEPTRYALIGAYPAYSHIPGLDELLKQITTYPEQERDRKMASFYSQIMVIHGYFIDQSVKYDNAYLLIHSISDLVLYAGRLLLAYNRRFFPCHKSLLDAISQVEQKPDDFIELANRALREPDAANAKALANCIMNYRDWGINYMEAINHFSRDSEWNWLDGRPPLADC</sequence>
<dbReference type="Pfam" id="PF01909">
    <property type="entry name" value="NTP_transf_2"/>
    <property type="match status" value="1"/>
</dbReference>
<gene>
    <name evidence="2" type="ORF">KTT_03830</name>
</gene>
<reference evidence="3" key="1">
    <citation type="submission" date="2018-12" db="EMBL/GenBank/DDBJ databases">
        <title>Tengunoibacter tsumagoiensis gen. nov., sp. nov., Dictyobacter kobayashii sp. nov., D. alpinus sp. nov., and D. joshuensis sp. nov. and description of Dictyobacteraceae fam. nov. within the order Ktedonobacterales isolated from Tengu-no-mugimeshi.</title>
        <authorList>
            <person name="Wang C.M."/>
            <person name="Zheng Y."/>
            <person name="Sakai Y."/>
            <person name="Toyoda A."/>
            <person name="Minakuchi Y."/>
            <person name="Abe K."/>
            <person name="Yokota A."/>
            <person name="Yabe S."/>
        </authorList>
    </citation>
    <scope>NUCLEOTIDE SEQUENCE [LARGE SCALE GENOMIC DNA]</scope>
    <source>
        <strain evidence="3">Uno3</strain>
    </source>
</reference>
<dbReference type="CDD" id="cd05403">
    <property type="entry name" value="NT_KNTase_like"/>
    <property type="match status" value="1"/>
</dbReference>
<proteinExistence type="predicted"/>
<dbReference type="GO" id="GO:0016779">
    <property type="term" value="F:nucleotidyltransferase activity"/>
    <property type="evidence" value="ECO:0007669"/>
    <property type="project" value="InterPro"/>
</dbReference>
<evidence type="ECO:0000313" key="2">
    <source>
        <dbReference type="EMBL" id="GCE10524.1"/>
    </source>
</evidence>
<dbReference type="Proteomes" id="UP000287352">
    <property type="component" value="Unassembled WGS sequence"/>
</dbReference>
<dbReference type="RefSeq" id="WP_126578120.1">
    <property type="nucleotide sequence ID" value="NZ_BIFR01000001.1"/>
</dbReference>
<comment type="caution">
    <text evidence="2">The sequence shown here is derived from an EMBL/GenBank/DDBJ whole genome shotgun (WGS) entry which is preliminary data.</text>
</comment>
<dbReference type="InterPro" id="IPR002934">
    <property type="entry name" value="Polymerase_NTP_transf_dom"/>
</dbReference>
<name>A0A401ZUX6_9CHLR</name>
<dbReference type="InterPro" id="IPR043519">
    <property type="entry name" value="NT_sf"/>
</dbReference>
<dbReference type="OrthoDB" id="192359at2"/>
<accession>A0A401ZUX6</accession>
<dbReference type="Gene3D" id="3.30.460.10">
    <property type="entry name" value="Beta Polymerase, domain 2"/>
    <property type="match status" value="1"/>
</dbReference>
<keyword evidence="3" id="KW-1185">Reference proteome</keyword>